<evidence type="ECO:0000313" key="3">
    <source>
        <dbReference type="Proteomes" id="UP000637074"/>
    </source>
</evidence>
<organism evidence="2 3">
    <name type="scientific">Neobacillus kokaensis</name>
    <dbReference type="NCBI Taxonomy" id="2759023"/>
    <lineage>
        <taxon>Bacteria</taxon>
        <taxon>Bacillati</taxon>
        <taxon>Bacillota</taxon>
        <taxon>Bacilli</taxon>
        <taxon>Bacillales</taxon>
        <taxon>Bacillaceae</taxon>
        <taxon>Neobacillus</taxon>
    </lineage>
</organism>
<dbReference type="EMBL" id="BNDS01000022">
    <property type="protein sequence ID" value="GHI00385.1"/>
    <property type="molecule type" value="Genomic_DNA"/>
</dbReference>
<proteinExistence type="predicted"/>
<protein>
    <submittedName>
        <fullName evidence="2">Uncharacterized protein</fullName>
    </submittedName>
</protein>
<keyword evidence="1" id="KW-0472">Membrane</keyword>
<gene>
    <name evidence="2" type="ORF">AM1BK_39270</name>
</gene>
<keyword evidence="1" id="KW-0812">Transmembrane</keyword>
<sequence length="58" mass="6708">MVNNIPTDKHKPASLFSPGLRLSILNLLLGFSFIDFSRVRNEIEILVDLQKNHIKYIK</sequence>
<name>A0ABQ3N863_9BACI</name>
<dbReference type="Proteomes" id="UP000637074">
    <property type="component" value="Unassembled WGS sequence"/>
</dbReference>
<comment type="caution">
    <text evidence="2">The sequence shown here is derived from an EMBL/GenBank/DDBJ whole genome shotgun (WGS) entry which is preliminary data.</text>
</comment>
<feature type="transmembrane region" description="Helical" evidence="1">
    <location>
        <begin position="20"/>
        <end position="36"/>
    </location>
</feature>
<reference evidence="2 3" key="1">
    <citation type="journal article" date="2022" name="Int. J. Syst. Evol. Microbiol.">
        <title>Neobacillus kokaensis sp. nov., isolated from soil.</title>
        <authorList>
            <person name="Yuki K."/>
            <person name="Matsubara H."/>
            <person name="Yamaguchi S."/>
        </authorList>
    </citation>
    <scope>NUCLEOTIDE SEQUENCE [LARGE SCALE GENOMIC DNA]</scope>
    <source>
        <strain evidence="2 3">LOB 377</strain>
    </source>
</reference>
<evidence type="ECO:0000313" key="2">
    <source>
        <dbReference type="EMBL" id="GHI00385.1"/>
    </source>
</evidence>
<keyword evidence="1" id="KW-1133">Transmembrane helix</keyword>
<keyword evidence="3" id="KW-1185">Reference proteome</keyword>
<evidence type="ECO:0000256" key="1">
    <source>
        <dbReference type="SAM" id="Phobius"/>
    </source>
</evidence>
<accession>A0ABQ3N863</accession>